<comment type="similarity">
    <text evidence="2">Belongs to the ETF alpha-subunit/FixB family.</text>
</comment>
<feature type="domain" description="Electron transfer flavoprotein alpha/beta-subunit N-terminal" evidence="9">
    <location>
        <begin position="4"/>
        <end position="187"/>
    </location>
</feature>
<dbReference type="SMART" id="SM00893">
    <property type="entry name" value="ETF"/>
    <property type="match status" value="1"/>
</dbReference>
<dbReference type="PIRSF" id="PIRSF000089">
    <property type="entry name" value="Electra_flavoP_a"/>
    <property type="match status" value="1"/>
</dbReference>
<evidence type="ECO:0000256" key="5">
    <source>
        <dbReference type="ARBA" id="ARBA00022630"/>
    </source>
</evidence>
<dbReference type="PANTHER" id="PTHR43153:SF1">
    <property type="entry name" value="ELECTRON TRANSFER FLAVOPROTEIN SUBUNIT ALPHA, MITOCHONDRIAL"/>
    <property type="match status" value="1"/>
</dbReference>
<evidence type="ECO:0000256" key="6">
    <source>
        <dbReference type="ARBA" id="ARBA00022827"/>
    </source>
</evidence>
<comment type="cofactor">
    <cofactor evidence="1">
        <name>FAD</name>
        <dbReference type="ChEBI" id="CHEBI:57692"/>
    </cofactor>
</comment>
<reference evidence="10 11" key="1">
    <citation type="journal article" date="2019" name="Int. J. Syst. Evol. Microbiol.">
        <title>The Global Catalogue of Microorganisms (GCM) 10K type strain sequencing project: providing services to taxonomists for standard genome sequencing and annotation.</title>
        <authorList>
            <consortium name="The Broad Institute Genomics Platform"/>
            <consortium name="The Broad Institute Genome Sequencing Center for Infectious Disease"/>
            <person name="Wu L."/>
            <person name="Ma J."/>
        </authorList>
    </citation>
    <scope>NUCLEOTIDE SEQUENCE [LARGE SCALE GENOMIC DNA]</scope>
    <source>
        <strain evidence="10 11">JCM 3272</strain>
    </source>
</reference>
<dbReference type="InterPro" id="IPR014731">
    <property type="entry name" value="ETF_asu_C"/>
</dbReference>
<comment type="subunit">
    <text evidence="3">Heterodimer of an alpha and a beta subunit.</text>
</comment>
<evidence type="ECO:0000259" key="9">
    <source>
        <dbReference type="SMART" id="SM00893"/>
    </source>
</evidence>
<dbReference type="Pfam" id="PF00766">
    <property type="entry name" value="ETF_alpha"/>
    <property type="match status" value="1"/>
</dbReference>
<evidence type="ECO:0000256" key="7">
    <source>
        <dbReference type="ARBA" id="ARBA00022982"/>
    </source>
</evidence>
<evidence type="ECO:0000256" key="4">
    <source>
        <dbReference type="ARBA" id="ARBA00022448"/>
    </source>
</evidence>
<dbReference type="InterPro" id="IPR001308">
    <property type="entry name" value="ETF_a/FixB"/>
</dbReference>
<name>A0ABN3FXM1_9ACTN</name>
<comment type="function">
    <text evidence="8">The electron transfer flavoprotein serves as a specific electron acceptor for other dehydrogenases. It transfers the electrons to the main respiratory chain via ETF-ubiquinone oxidoreductase (ETF dehydrogenase).</text>
</comment>
<keyword evidence="6" id="KW-0274">FAD</keyword>
<keyword evidence="5" id="KW-0285">Flavoprotein</keyword>
<dbReference type="Gene3D" id="3.40.50.620">
    <property type="entry name" value="HUPs"/>
    <property type="match status" value="1"/>
</dbReference>
<keyword evidence="11" id="KW-1185">Reference proteome</keyword>
<gene>
    <name evidence="10" type="ORF">GCM10010170_022230</name>
</gene>
<dbReference type="Pfam" id="PF01012">
    <property type="entry name" value="ETF"/>
    <property type="match status" value="1"/>
</dbReference>
<dbReference type="PROSITE" id="PS00696">
    <property type="entry name" value="ETF_ALPHA"/>
    <property type="match status" value="1"/>
</dbReference>
<dbReference type="InterPro" id="IPR014730">
    <property type="entry name" value="ETF_a/b_N"/>
</dbReference>
<dbReference type="Proteomes" id="UP001501444">
    <property type="component" value="Unassembled WGS sequence"/>
</dbReference>
<proteinExistence type="inferred from homology"/>
<keyword evidence="4" id="KW-0813">Transport</keyword>
<keyword evidence="7" id="KW-0249">Electron transport</keyword>
<organism evidence="10 11">
    <name type="scientific">Dactylosporangium salmoneum</name>
    <dbReference type="NCBI Taxonomy" id="53361"/>
    <lineage>
        <taxon>Bacteria</taxon>
        <taxon>Bacillati</taxon>
        <taxon>Actinomycetota</taxon>
        <taxon>Actinomycetes</taxon>
        <taxon>Micromonosporales</taxon>
        <taxon>Micromonosporaceae</taxon>
        <taxon>Dactylosporangium</taxon>
    </lineage>
</organism>
<evidence type="ECO:0000313" key="10">
    <source>
        <dbReference type="EMBL" id="GAA2339807.1"/>
    </source>
</evidence>
<dbReference type="EMBL" id="BAAARV010000019">
    <property type="protein sequence ID" value="GAA2339807.1"/>
    <property type="molecule type" value="Genomic_DNA"/>
</dbReference>
<dbReference type="PANTHER" id="PTHR43153">
    <property type="entry name" value="ELECTRON TRANSFER FLAVOPROTEIN ALPHA"/>
    <property type="match status" value="1"/>
</dbReference>
<dbReference type="InterPro" id="IPR029035">
    <property type="entry name" value="DHS-like_NAD/FAD-binding_dom"/>
</dbReference>
<evidence type="ECO:0000256" key="3">
    <source>
        <dbReference type="ARBA" id="ARBA00011355"/>
    </source>
</evidence>
<sequence length="318" mass="32323">MSEVLVLVDHVDGRLRKVTAELLTIARRLGSPSAVYIGPGVDAVREDLAGHGAEKIYACADPRLQTCLVAAQAELLASLVERIAPVAVLFASGPATKEIAARLAVRTGSGLVTDAVDVAAGTDGIDTTQSVFAGTFIVTSTIEAPTAVVTVKPNSVQIDPVPGQGTVEPVEVQLSEAATAVRITGSQPKATSARPDVTEAEIVVAGGRGTNGDFAAVEALADVLGAAVGASRAAVDAGWYPHSNQIGQTGKTVSPRLYVACGISGAIQHRAGMQTSKTIVAVNTDAEAPIFEYVDLGIVGDLFAVLPPATAAVAKVKG</sequence>
<dbReference type="InterPro" id="IPR018206">
    <property type="entry name" value="ETF_asu_C_CS"/>
</dbReference>
<dbReference type="SUPFAM" id="SSF52402">
    <property type="entry name" value="Adenine nucleotide alpha hydrolases-like"/>
    <property type="match status" value="1"/>
</dbReference>
<evidence type="ECO:0000256" key="8">
    <source>
        <dbReference type="ARBA" id="ARBA00025649"/>
    </source>
</evidence>
<dbReference type="InterPro" id="IPR014729">
    <property type="entry name" value="Rossmann-like_a/b/a_fold"/>
</dbReference>
<accession>A0ABN3FXM1</accession>
<evidence type="ECO:0000256" key="2">
    <source>
        <dbReference type="ARBA" id="ARBA00005817"/>
    </source>
</evidence>
<dbReference type="RefSeq" id="WP_344612223.1">
    <property type="nucleotide sequence ID" value="NZ_BAAARV010000019.1"/>
</dbReference>
<dbReference type="SUPFAM" id="SSF52467">
    <property type="entry name" value="DHS-like NAD/FAD-binding domain"/>
    <property type="match status" value="1"/>
</dbReference>
<protein>
    <submittedName>
        <fullName evidence="10">Electron transfer flavoprotein subunit alpha/FixB family protein</fullName>
    </submittedName>
</protein>
<evidence type="ECO:0000256" key="1">
    <source>
        <dbReference type="ARBA" id="ARBA00001974"/>
    </source>
</evidence>
<evidence type="ECO:0000313" key="11">
    <source>
        <dbReference type="Proteomes" id="UP001501444"/>
    </source>
</evidence>
<dbReference type="Gene3D" id="3.40.50.1220">
    <property type="entry name" value="TPP-binding domain"/>
    <property type="match status" value="1"/>
</dbReference>
<comment type="caution">
    <text evidence="10">The sequence shown here is derived from an EMBL/GenBank/DDBJ whole genome shotgun (WGS) entry which is preliminary data.</text>
</comment>